<evidence type="ECO:0000259" key="16">
    <source>
        <dbReference type="Pfam" id="PF05201"/>
    </source>
</evidence>
<evidence type="ECO:0000256" key="4">
    <source>
        <dbReference type="ARBA" id="ARBA00022857"/>
    </source>
</evidence>
<evidence type="ECO:0000256" key="7">
    <source>
        <dbReference type="ARBA" id="ARBA00047464"/>
    </source>
</evidence>
<evidence type="ECO:0000256" key="8">
    <source>
        <dbReference type="HAMAP-Rule" id="MF_00087"/>
    </source>
</evidence>
<evidence type="ECO:0000256" key="2">
    <source>
        <dbReference type="ARBA" id="ARBA00005916"/>
    </source>
</evidence>
<feature type="domain" description="Quinate/shikimate 5-dehydrogenase/glutamyl-tRNA reductase" evidence="15">
    <location>
        <begin position="174"/>
        <end position="301"/>
    </location>
</feature>
<keyword evidence="4 8" id="KW-0521">NADP</keyword>
<keyword evidence="5 8" id="KW-0560">Oxidoreductase</keyword>
<feature type="domain" description="Tetrapyrrole biosynthesis glutamyl-tRNA reductase dimerisation" evidence="14">
    <location>
        <begin position="320"/>
        <end position="414"/>
    </location>
</feature>
<dbReference type="SUPFAM" id="SSF51735">
    <property type="entry name" value="NAD(P)-binding Rossmann-fold domains"/>
    <property type="match status" value="1"/>
</dbReference>
<dbReference type="HAMAP" id="MF_00087">
    <property type="entry name" value="Glu_tRNA_reductase"/>
    <property type="match status" value="1"/>
</dbReference>
<feature type="active site" description="Nucleophile" evidence="8 9">
    <location>
        <position position="50"/>
    </location>
</feature>
<organism evidence="17 18">
    <name type="scientific">Lentilactobacillus kisonensis DSM 19906 = JCM 15041</name>
    <dbReference type="NCBI Taxonomy" id="1423766"/>
    <lineage>
        <taxon>Bacteria</taxon>
        <taxon>Bacillati</taxon>
        <taxon>Bacillota</taxon>
        <taxon>Bacilli</taxon>
        <taxon>Lactobacillales</taxon>
        <taxon>Lactobacillaceae</taxon>
        <taxon>Lentilactobacillus</taxon>
    </lineage>
</organism>
<proteinExistence type="inferred from homology"/>
<dbReference type="InterPro" id="IPR015895">
    <property type="entry name" value="4pyrrol_synth_GluRdtase_N"/>
</dbReference>
<dbReference type="Pfam" id="PF00745">
    <property type="entry name" value="GlutR_dimer"/>
    <property type="match status" value="1"/>
</dbReference>
<keyword evidence="18" id="KW-1185">Reference proteome</keyword>
<dbReference type="PANTHER" id="PTHR43120:SF1">
    <property type="entry name" value="GLUTAMYL-TRNA REDUCTASE 1, CHLOROPLASTIC"/>
    <property type="match status" value="1"/>
</dbReference>
<dbReference type="RefSeq" id="WP_056949425.1">
    <property type="nucleotide sequence ID" value="NZ_AZEB01000013.1"/>
</dbReference>
<evidence type="ECO:0000256" key="5">
    <source>
        <dbReference type="ARBA" id="ARBA00023002"/>
    </source>
</evidence>
<evidence type="ECO:0000256" key="6">
    <source>
        <dbReference type="ARBA" id="ARBA00023244"/>
    </source>
</evidence>
<evidence type="ECO:0000256" key="12">
    <source>
        <dbReference type="PIRSR" id="PIRSR000445-4"/>
    </source>
</evidence>
<evidence type="ECO:0000256" key="10">
    <source>
        <dbReference type="PIRSR" id="PIRSR000445-2"/>
    </source>
</evidence>
<reference evidence="17 18" key="1">
    <citation type="journal article" date="2015" name="Genome Announc.">
        <title>Expanding the biotechnology potential of lactobacilli through comparative genomics of 213 strains and associated genera.</title>
        <authorList>
            <person name="Sun Z."/>
            <person name="Harris H.M."/>
            <person name="McCann A."/>
            <person name="Guo C."/>
            <person name="Argimon S."/>
            <person name="Zhang W."/>
            <person name="Yang X."/>
            <person name="Jeffery I.B."/>
            <person name="Cooney J.C."/>
            <person name="Kagawa T.F."/>
            <person name="Liu W."/>
            <person name="Song Y."/>
            <person name="Salvetti E."/>
            <person name="Wrobel A."/>
            <person name="Rasinkangas P."/>
            <person name="Parkhill J."/>
            <person name="Rea M.C."/>
            <person name="O'Sullivan O."/>
            <person name="Ritari J."/>
            <person name="Douillard F.P."/>
            <person name="Paul Ross R."/>
            <person name="Yang R."/>
            <person name="Briner A.E."/>
            <person name="Felis G.E."/>
            <person name="de Vos W.M."/>
            <person name="Barrangou R."/>
            <person name="Klaenhammer T.R."/>
            <person name="Caufield P.W."/>
            <person name="Cui Y."/>
            <person name="Zhang H."/>
            <person name="O'Toole P.W."/>
        </authorList>
    </citation>
    <scope>NUCLEOTIDE SEQUENCE [LARGE SCALE GENOMIC DNA]</scope>
    <source>
        <strain evidence="17 18">DSM 19906</strain>
    </source>
</reference>
<evidence type="ECO:0000259" key="14">
    <source>
        <dbReference type="Pfam" id="PF00745"/>
    </source>
</evidence>
<name>A0A0R1NV77_9LACO</name>
<dbReference type="PATRIC" id="fig|1423766.4.peg.668"/>
<comment type="function">
    <text evidence="8">Catalyzes the NADPH-dependent reduction of glutamyl-tRNA(Glu) to glutamate 1-semialdehyde (GSA).</text>
</comment>
<feature type="site" description="Important for activity" evidence="8 12">
    <location>
        <position position="99"/>
    </location>
</feature>
<dbReference type="SUPFAM" id="SSF69742">
    <property type="entry name" value="Glutamyl tRNA-reductase catalytic, N-terminal domain"/>
    <property type="match status" value="1"/>
</dbReference>
<dbReference type="GO" id="GO:0008883">
    <property type="term" value="F:glutamyl-tRNA reductase activity"/>
    <property type="evidence" value="ECO:0007669"/>
    <property type="project" value="UniProtKB-UniRule"/>
</dbReference>
<comment type="similarity">
    <text evidence="2 8 13">Belongs to the glutamyl-tRNA reductase family.</text>
</comment>
<dbReference type="Gene3D" id="3.40.50.720">
    <property type="entry name" value="NAD(P)-binding Rossmann-like Domain"/>
    <property type="match status" value="1"/>
</dbReference>
<dbReference type="UniPathway" id="UPA00251">
    <property type="reaction ID" value="UER00316"/>
</dbReference>
<dbReference type="NCBIfam" id="TIGR01035">
    <property type="entry name" value="hemA"/>
    <property type="match status" value="1"/>
</dbReference>
<dbReference type="Pfam" id="PF05201">
    <property type="entry name" value="GlutR_N"/>
    <property type="match status" value="1"/>
</dbReference>
<dbReference type="InterPro" id="IPR015896">
    <property type="entry name" value="4pyrrol_synth_GluRdtase_dimer"/>
</dbReference>
<protein>
    <recommendedName>
        <fullName evidence="3 8">Glutamyl-tRNA reductase</fullName>
        <shortName evidence="8">GluTR</shortName>
        <ecNumber evidence="3 8">1.2.1.70</ecNumber>
    </recommendedName>
</protein>
<dbReference type="Gene3D" id="3.30.460.30">
    <property type="entry name" value="Glutamyl-tRNA reductase, N-terminal domain"/>
    <property type="match status" value="1"/>
</dbReference>
<feature type="binding site" evidence="8 10">
    <location>
        <begin position="49"/>
        <end position="52"/>
    </location>
    <ligand>
        <name>substrate</name>
    </ligand>
</feature>
<dbReference type="FunFam" id="3.30.460.30:FF:000001">
    <property type="entry name" value="Glutamyl-tRNA reductase"/>
    <property type="match status" value="1"/>
</dbReference>
<comment type="caution">
    <text evidence="17">The sequence shown here is derived from an EMBL/GenBank/DDBJ whole genome shotgun (WGS) entry which is preliminary data.</text>
</comment>
<dbReference type="PIRSF" id="PIRSF000445">
    <property type="entry name" value="4pyrrol_synth_GluRdtase"/>
    <property type="match status" value="1"/>
</dbReference>
<sequence>MFIIYVGIDVKSVPIDIREKFVFTKEELAEANSKLNQEKSILENVILSTCNRTEIYAVVDQVHTGRYYLKRFLSRWFNMPLEQIDGWVNIGVKENAVKHLFEVAVGLDSLIMGEPQILGQVKQAFFNAEDNGTTGVIFKHLFQQVISFAKRMHTKYPTSELSLTSHQAGLHQIKTHLGSVKGKTLAVVGLGDVGSHLLKNASTMGFKHIYTLNRTDSKAIAAADHLGENVSAIRYQELPEMVNRVDAMATATASKTPILKFDSKIDAPIKILVDLGVPRNVQLKSREVGFDYFDIDDLHEILDDNNELRDKMLAKTSLEIPQEVSDFYIWQKELHVVPVIRDLRKSALVIESNVYDSLMNKLPDLDEHEQKVIRKHLKSVINQMIKGPIKQVKELSVKDDANFDLEFFCDIFGLPKEDIK</sequence>
<comment type="domain">
    <text evidence="8">Possesses an unusual extended V-shaped dimeric structure with each monomer consisting of three distinct domains arranged along a curved 'spinal' alpha-helix. The N-terminal catalytic domain specifically recognizes the glutamate moiety of the substrate. The second domain is the NADPH-binding domain, and the third C-terminal domain is responsible for dimerization.</text>
</comment>
<evidence type="ECO:0000259" key="15">
    <source>
        <dbReference type="Pfam" id="PF01488"/>
    </source>
</evidence>
<evidence type="ECO:0000256" key="1">
    <source>
        <dbReference type="ARBA" id="ARBA00005059"/>
    </source>
</evidence>
<comment type="catalytic activity">
    <reaction evidence="7 8 13">
        <text>(S)-4-amino-5-oxopentanoate + tRNA(Glu) + NADP(+) = L-glutamyl-tRNA(Glu) + NADPH + H(+)</text>
        <dbReference type="Rhea" id="RHEA:12344"/>
        <dbReference type="Rhea" id="RHEA-COMP:9663"/>
        <dbReference type="Rhea" id="RHEA-COMP:9680"/>
        <dbReference type="ChEBI" id="CHEBI:15378"/>
        <dbReference type="ChEBI" id="CHEBI:57501"/>
        <dbReference type="ChEBI" id="CHEBI:57783"/>
        <dbReference type="ChEBI" id="CHEBI:58349"/>
        <dbReference type="ChEBI" id="CHEBI:78442"/>
        <dbReference type="ChEBI" id="CHEBI:78520"/>
        <dbReference type="EC" id="1.2.1.70"/>
    </reaction>
</comment>
<feature type="binding site" evidence="8 10">
    <location>
        <position position="109"/>
    </location>
    <ligand>
        <name>substrate</name>
    </ligand>
</feature>
<dbReference type="EC" id="1.2.1.70" evidence="3 8"/>
<evidence type="ECO:0000256" key="3">
    <source>
        <dbReference type="ARBA" id="ARBA00012970"/>
    </source>
</evidence>
<evidence type="ECO:0000256" key="9">
    <source>
        <dbReference type="PIRSR" id="PIRSR000445-1"/>
    </source>
</evidence>
<dbReference type="InterPro" id="IPR036453">
    <property type="entry name" value="GluRdtase_dimer_dom_sf"/>
</dbReference>
<evidence type="ECO:0000313" key="18">
    <source>
        <dbReference type="Proteomes" id="UP000051439"/>
    </source>
</evidence>
<dbReference type="Pfam" id="PF01488">
    <property type="entry name" value="Shikimate_DH"/>
    <property type="match status" value="1"/>
</dbReference>
<feature type="binding site" evidence="8 10">
    <location>
        <begin position="114"/>
        <end position="116"/>
    </location>
    <ligand>
        <name>substrate</name>
    </ligand>
</feature>
<dbReference type="InterPro" id="IPR036343">
    <property type="entry name" value="GluRdtase_N_sf"/>
</dbReference>
<dbReference type="GO" id="GO:0050661">
    <property type="term" value="F:NADP binding"/>
    <property type="evidence" value="ECO:0007669"/>
    <property type="project" value="InterPro"/>
</dbReference>
<gene>
    <name evidence="8" type="primary">hemA</name>
    <name evidence="17" type="ORF">FC98_GL000648</name>
</gene>
<feature type="binding site" evidence="8 10">
    <location>
        <position position="120"/>
    </location>
    <ligand>
        <name>substrate</name>
    </ligand>
</feature>
<dbReference type="InterPro" id="IPR000343">
    <property type="entry name" value="4pyrrol_synth_GluRdtase"/>
</dbReference>
<dbReference type="PANTHER" id="PTHR43120">
    <property type="entry name" value="GLUTAMYL-TRNA REDUCTASE 1, CHLOROPLASTIC"/>
    <property type="match status" value="1"/>
</dbReference>
<dbReference type="EMBL" id="AZEB01000013">
    <property type="protein sequence ID" value="KRL21621.1"/>
    <property type="molecule type" value="Genomic_DNA"/>
</dbReference>
<comment type="miscellaneous">
    <text evidence="8">During catalysis, the active site Cys acts as a nucleophile attacking the alpha-carbonyl group of tRNA-bound glutamate with the formation of a thioester intermediate between enzyme and glutamate, and the concomitant release of tRNA(Glu). The thioester intermediate is finally reduced by direct hydride transfer from NADPH, to form the product GSA.</text>
</comment>
<dbReference type="AlphaFoldDB" id="A0A0R1NV77"/>
<dbReference type="InterPro" id="IPR036291">
    <property type="entry name" value="NAD(P)-bd_dom_sf"/>
</dbReference>
<dbReference type="InterPro" id="IPR006151">
    <property type="entry name" value="Shikm_DH/Glu-tRNA_Rdtase"/>
</dbReference>
<dbReference type="GO" id="GO:0006782">
    <property type="term" value="P:protoporphyrinogen IX biosynthetic process"/>
    <property type="evidence" value="ECO:0007669"/>
    <property type="project" value="UniProtKB-UniRule"/>
</dbReference>
<comment type="pathway">
    <text evidence="1 8 13">Porphyrin-containing compound metabolism; protoporphyrin-IX biosynthesis; 5-aminolevulinate from L-glutamyl-tRNA(Glu): step 1/2.</text>
</comment>
<accession>A0A0R1NV77</accession>
<dbReference type="SUPFAM" id="SSF69075">
    <property type="entry name" value="Glutamyl tRNA-reductase dimerization domain"/>
    <property type="match status" value="1"/>
</dbReference>
<evidence type="ECO:0000256" key="13">
    <source>
        <dbReference type="RuleBase" id="RU000584"/>
    </source>
</evidence>
<feature type="domain" description="Glutamyl-tRNA reductase N-terminal" evidence="16">
    <location>
        <begin position="6"/>
        <end position="155"/>
    </location>
</feature>
<comment type="subunit">
    <text evidence="8">Homodimer.</text>
</comment>
<evidence type="ECO:0000256" key="11">
    <source>
        <dbReference type="PIRSR" id="PIRSR000445-3"/>
    </source>
</evidence>
<evidence type="ECO:0000313" key="17">
    <source>
        <dbReference type="EMBL" id="KRL21621.1"/>
    </source>
</evidence>
<feature type="binding site" evidence="8 11">
    <location>
        <begin position="189"/>
        <end position="194"/>
    </location>
    <ligand>
        <name>NADP(+)</name>
        <dbReference type="ChEBI" id="CHEBI:58349"/>
    </ligand>
</feature>
<dbReference type="Proteomes" id="UP000051439">
    <property type="component" value="Unassembled WGS sequence"/>
</dbReference>
<keyword evidence="6 8" id="KW-0627">Porphyrin biosynthesis</keyword>